<accession>A0ABQ0U3H9</accession>
<dbReference type="PROSITE" id="PS51257">
    <property type="entry name" value="PROKAR_LIPOPROTEIN"/>
    <property type="match status" value="1"/>
</dbReference>
<keyword evidence="1" id="KW-0175">Coiled coil</keyword>
<evidence type="ECO:0000256" key="1">
    <source>
        <dbReference type="SAM" id="Coils"/>
    </source>
</evidence>
<protein>
    <recommendedName>
        <fullName evidence="4">Lipoprotein</fullName>
    </recommendedName>
</protein>
<dbReference type="RefSeq" id="WP_046078293.1">
    <property type="nucleotide sequence ID" value="NZ_BJUS01000012.1"/>
</dbReference>
<evidence type="ECO:0000313" key="3">
    <source>
        <dbReference type="Proteomes" id="UP000321121"/>
    </source>
</evidence>
<gene>
    <name evidence="2" type="ORF">HHA04nite_14240</name>
</gene>
<evidence type="ECO:0008006" key="4">
    <source>
        <dbReference type="Google" id="ProtNLM"/>
    </source>
</evidence>
<proteinExistence type="predicted"/>
<keyword evidence="3" id="KW-1185">Reference proteome</keyword>
<dbReference type="Proteomes" id="UP000321121">
    <property type="component" value="Unassembled WGS sequence"/>
</dbReference>
<dbReference type="EMBL" id="BJUS01000012">
    <property type="protein sequence ID" value="GEK72880.1"/>
    <property type="molecule type" value="Genomic_DNA"/>
</dbReference>
<reference evidence="2 3" key="1">
    <citation type="submission" date="2019-07" db="EMBL/GenBank/DDBJ databases">
        <title>Whole genome shotgun sequence of Halomonas halophila NBRC 102604.</title>
        <authorList>
            <person name="Hosoyama A."/>
            <person name="Uohara A."/>
            <person name="Ohji S."/>
            <person name="Ichikawa N."/>
        </authorList>
    </citation>
    <scope>NUCLEOTIDE SEQUENCE [LARGE SCALE GENOMIC DNA]</scope>
    <source>
        <strain evidence="2 3">NBRC 102604</strain>
    </source>
</reference>
<name>A0ABQ0U3H9_9GAMM</name>
<sequence>MKIPRPLLLCLLSAGLTGCQWLPAQLAGEPREPVVEESAGCYAEIPDFGETTCLLPEWVAFGLASQRGDREWRDVTLTRVSGDSHDQRLARAVVLAWGNEREWDQASELYKADLHAAPPRLQPLLRYWLNELEGRRALGRRLEESRRAQRSLEDEKAELGEKLDALTDIERNINSRQQTE</sequence>
<evidence type="ECO:0000313" key="2">
    <source>
        <dbReference type="EMBL" id="GEK72880.1"/>
    </source>
</evidence>
<feature type="coiled-coil region" evidence="1">
    <location>
        <begin position="135"/>
        <end position="172"/>
    </location>
</feature>
<organism evidence="2 3">
    <name type="scientific">Halomonas halophila</name>
    <dbReference type="NCBI Taxonomy" id="29573"/>
    <lineage>
        <taxon>Bacteria</taxon>
        <taxon>Pseudomonadati</taxon>
        <taxon>Pseudomonadota</taxon>
        <taxon>Gammaproteobacteria</taxon>
        <taxon>Oceanospirillales</taxon>
        <taxon>Halomonadaceae</taxon>
        <taxon>Halomonas</taxon>
    </lineage>
</organism>
<comment type="caution">
    <text evidence="2">The sequence shown here is derived from an EMBL/GenBank/DDBJ whole genome shotgun (WGS) entry which is preliminary data.</text>
</comment>